<evidence type="ECO:0000256" key="1">
    <source>
        <dbReference type="ARBA" id="ARBA00008306"/>
    </source>
</evidence>
<comment type="similarity">
    <text evidence="1">Belongs to the RMD1/sif2 family.</text>
</comment>
<dbReference type="Ensembl" id="ENSTRUT00000016361.3">
    <property type="protein sequence ID" value="ENSTRUP00000016289.3"/>
    <property type="gene ID" value="ENSTRUG00000006625.3"/>
</dbReference>
<dbReference type="STRING" id="31033.ENSTRUP00000016289"/>
<dbReference type="eggNOG" id="KOG2861">
    <property type="taxonomic scope" value="Eukaryota"/>
</dbReference>
<dbReference type="InterPro" id="IPR051624">
    <property type="entry name" value="RMD1/Sad1-interacting"/>
</dbReference>
<dbReference type="PANTHER" id="PTHR16255:SF1">
    <property type="entry name" value="REQUIRED FOR MEIOTIC NUCLEAR DIVISION PROTEIN 1 HOMOLOG"/>
    <property type="match status" value="1"/>
</dbReference>
<dbReference type="PANTHER" id="PTHR16255">
    <property type="entry name" value="REQUIRED FOR MEIOTIC NUCLEAR DIVISION PROTEIN 1 HOMOLOG"/>
    <property type="match status" value="1"/>
</dbReference>
<proteinExistence type="inferred from homology"/>
<dbReference type="GO" id="GO:0070131">
    <property type="term" value="P:positive regulation of mitochondrial translation"/>
    <property type="evidence" value="ECO:0007669"/>
    <property type="project" value="TreeGrafter"/>
</dbReference>
<organism evidence="4 5">
    <name type="scientific">Takifugu rubripes</name>
    <name type="common">Japanese pufferfish</name>
    <name type="synonym">Fugu rubripes</name>
    <dbReference type="NCBI Taxonomy" id="31033"/>
    <lineage>
        <taxon>Eukaryota</taxon>
        <taxon>Metazoa</taxon>
        <taxon>Chordata</taxon>
        <taxon>Craniata</taxon>
        <taxon>Vertebrata</taxon>
        <taxon>Euteleostomi</taxon>
        <taxon>Actinopterygii</taxon>
        <taxon>Neopterygii</taxon>
        <taxon>Teleostei</taxon>
        <taxon>Neoteleostei</taxon>
        <taxon>Acanthomorphata</taxon>
        <taxon>Eupercaria</taxon>
        <taxon>Tetraodontiformes</taxon>
        <taxon>Tetradontoidea</taxon>
        <taxon>Tetraodontidae</taxon>
        <taxon>Takifugu</taxon>
    </lineage>
</organism>
<name>H2SV51_TAKRU</name>
<reference evidence="4" key="2">
    <citation type="submission" date="2025-08" db="UniProtKB">
        <authorList>
            <consortium name="Ensembl"/>
        </authorList>
    </citation>
    <scope>IDENTIFICATION</scope>
</reference>
<dbReference type="GeneTree" id="ENSGT00390000013337"/>
<dbReference type="AlphaFoldDB" id="H2SV51"/>
<accession>H2SV51</accession>
<dbReference type="Proteomes" id="UP000005226">
    <property type="component" value="Chromosome 2"/>
</dbReference>
<feature type="region of interest" description="Disordered" evidence="2">
    <location>
        <begin position="111"/>
        <end position="134"/>
    </location>
</feature>
<evidence type="ECO:0000259" key="3">
    <source>
        <dbReference type="Pfam" id="PF02582"/>
    </source>
</evidence>
<evidence type="ECO:0000256" key="2">
    <source>
        <dbReference type="SAM" id="MobiDB-lite"/>
    </source>
</evidence>
<reference evidence="4" key="3">
    <citation type="submission" date="2025-09" db="UniProtKB">
        <authorList>
            <consortium name="Ensembl"/>
        </authorList>
    </citation>
    <scope>IDENTIFICATION</scope>
</reference>
<dbReference type="GO" id="GO:0005739">
    <property type="term" value="C:mitochondrion"/>
    <property type="evidence" value="ECO:0007669"/>
    <property type="project" value="UniProtKB-ARBA"/>
</dbReference>
<feature type="domain" description="DUF155" evidence="3">
    <location>
        <begin position="195"/>
        <end position="403"/>
    </location>
</feature>
<protein>
    <submittedName>
        <fullName evidence="4">Required for meiotic nuclear division 1 homolog</fullName>
    </submittedName>
</protein>
<dbReference type="InterPro" id="IPR003734">
    <property type="entry name" value="DUF155"/>
</dbReference>
<feature type="compositionally biased region" description="Polar residues" evidence="2">
    <location>
        <begin position="124"/>
        <end position="133"/>
    </location>
</feature>
<dbReference type="OMA" id="KLGMWEA"/>
<sequence length="449" mass="51377">MLLRSLWCRLGTQLSLEKKPVLNCGLTSISQSLHPHKYGSNPRTGWVHSKTCLNTHLHQNVGHVLTASGLKCLTRTSVTCGVAATCSWEPKRLYSTNPVNLMLKPNLKSAVVPGKRVPKGPRTKQPSRTNQPSLKEDKDMMQCIAYATADQYHLPTLCHALISQGFSEIDLPRDAANALVISTEMAAKPDDDALMFFFREGSVVFWNVEDKMVNKTTRAILMILIFLKFRGSAARHHFQLSLQMKRVLRILEHHEIQPYEVALVHWENEEINYTLGEGNTKLEQGNFKLSDNMDPFEAVLEKFAFSNALCLSVKLAIWEVSLDNFVESIQSIPETLKSGKRVKLSSAEVMKKIGELFTLRHCINLRSDLLLTPDFYWDRENLERLYDKTCQFLSINRRVNVVNQKLEHCTQLTDLMRSHLSEKHSLRLEWMIVILITIEVLFELTKMIF</sequence>
<evidence type="ECO:0000313" key="5">
    <source>
        <dbReference type="Proteomes" id="UP000005226"/>
    </source>
</evidence>
<reference evidence="4 5" key="1">
    <citation type="journal article" date="2011" name="Genome Biol. Evol.">
        <title>Integration of the genetic map and genome assembly of fugu facilitates insights into distinct features of genome evolution in teleosts and mammals.</title>
        <authorList>
            <person name="Kai W."/>
            <person name="Kikuchi K."/>
            <person name="Tohari S."/>
            <person name="Chew A.K."/>
            <person name="Tay A."/>
            <person name="Fujiwara A."/>
            <person name="Hosoya S."/>
            <person name="Suetake H."/>
            <person name="Naruse K."/>
            <person name="Brenner S."/>
            <person name="Suzuki Y."/>
            <person name="Venkatesh B."/>
        </authorList>
    </citation>
    <scope>NUCLEOTIDE SEQUENCE [LARGE SCALE GENOMIC DNA]</scope>
</reference>
<dbReference type="Pfam" id="PF02582">
    <property type="entry name" value="DUF155"/>
    <property type="match status" value="1"/>
</dbReference>
<dbReference type="HOGENOM" id="CLU_011220_4_0_1"/>
<evidence type="ECO:0000313" key="4">
    <source>
        <dbReference type="Ensembl" id="ENSTRUP00000016289.3"/>
    </source>
</evidence>
<keyword evidence="5" id="KW-1185">Reference proteome</keyword>
<gene>
    <name evidence="4" type="primary">rmnd1</name>
</gene>
<dbReference type="InParanoid" id="H2SV51"/>